<feature type="transmembrane region" description="Helical" evidence="7">
    <location>
        <begin position="239"/>
        <end position="257"/>
    </location>
</feature>
<dbReference type="InterPro" id="IPR036396">
    <property type="entry name" value="Cyt_P450_sf"/>
</dbReference>
<comment type="similarity">
    <text evidence="2 6">Belongs to the cytochrome P450 family.</text>
</comment>
<accession>A0ABR1IQ83</accession>
<dbReference type="PROSITE" id="PS00086">
    <property type="entry name" value="CYTOCHROME_P450"/>
    <property type="match status" value="1"/>
</dbReference>
<dbReference type="Proteomes" id="UP001498398">
    <property type="component" value="Unassembled WGS sequence"/>
</dbReference>
<dbReference type="InterPro" id="IPR001128">
    <property type="entry name" value="Cyt_P450"/>
</dbReference>
<keyword evidence="7" id="KW-1133">Transmembrane helix</keyword>
<dbReference type="Pfam" id="PF00067">
    <property type="entry name" value="p450"/>
    <property type="match status" value="1"/>
</dbReference>
<evidence type="ECO:0000256" key="2">
    <source>
        <dbReference type="ARBA" id="ARBA00010617"/>
    </source>
</evidence>
<keyword evidence="6" id="KW-0349">Heme</keyword>
<dbReference type="CDD" id="cd11041">
    <property type="entry name" value="CYP503A1-like"/>
    <property type="match status" value="1"/>
</dbReference>
<protein>
    <recommendedName>
        <fullName evidence="10">Cytochrome P450</fullName>
    </recommendedName>
</protein>
<comment type="caution">
    <text evidence="8">The sequence shown here is derived from an EMBL/GenBank/DDBJ whole genome shotgun (WGS) entry which is preliminary data.</text>
</comment>
<keyword evidence="7" id="KW-0812">Transmembrane</keyword>
<keyword evidence="5 6" id="KW-0408">Iron</keyword>
<evidence type="ECO:0000313" key="8">
    <source>
        <dbReference type="EMBL" id="KAK7438229.1"/>
    </source>
</evidence>
<dbReference type="EMBL" id="JBANRG010000080">
    <property type="protein sequence ID" value="KAK7438229.1"/>
    <property type="molecule type" value="Genomic_DNA"/>
</dbReference>
<evidence type="ECO:0000256" key="6">
    <source>
        <dbReference type="RuleBase" id="RU000461"/>
    </source>
</evidence>
<comment type="cofactor">
    <cofactor evidence="1">
        <name>heme</name>
        <dbReference type="ChEBI" id="CHEBI:30413"/>
    </cofactor>
</comment>
<dbReference type="InterPro" id="IPR002403">
    <property type="entry name" value="Cyt_P450_E_grp-IV"/>
</dbReference>
<evidence type="ECO:0000313" key="9">
    <source>
        <dbReference type="Proteomes" id="UP001498398"/>
    </source>
</evidence>
<organism evidence="8 9">
    <name type="scientific">Marasmiellus scandens</name>
    <dbReference type="NCBI Taxonomy" id="2682957"/>
    <lineage>
        <taxon>Eukaryota</taxon>
        <taxon>Fungi</taxon>
        <taxon>Dikarya</taxon>
        <taxon>Basidiomycota</taxon>
        <taxon>Agaricomycotina</taxon>
        <taxon>Agaricomycetes</taxon>
        <taxon>Agaricomycetidae</taxon>
        <taxon>Agaricales</taxon>
        <taxon>Marasmiineae</taxon>
        <taxon>Omphalotaceae</taxon>
        <taxon>Marasmiellus</taxon>
    </lineage>
</organism>
<dbReference type="PANTHER" id="PTHR46206">
    <property type="entry name" value="CYTOCHROME P450"/>
    <property type="match status" value="1"/>
</dbReference>
<dbReference type="InterPro" id="IPR017972">
    <property type="entry name" value="Cyt_P450_CS"/>
</dbReference>
<feature type="transmembrane region" description="Helical" evidence="7">
    <location>
        <begin position="12"/>
        <end position="32"/>
    </location>
</feature>
<keyword evidence="7" id="KW-0472">Membrane</keyword>
<keyword evidence="4 6" id="KW-0560">Oxidoreductase</keyword>
<evidence type="ECO:0000256" key="3">
    <source>
        <dbReference type="ARBA" id="ARBA00022723"/>
    </source>
</evidence>
<keyword evidence="9" id="KW-1185">Reference proteome</keyword>
<evidence type="ECO:0000256" key="4">
    <source>
        <dbReference type="ARBA" id="ARBA00023002"/>
    </source>
</evidence>
<keyword evidence="3 6" id="KW-0479">Metal-binding</keyword>
<evidence type="ECO:0000256" key="1">
    <source>
        <dbReference type="ARBA" id="ARBA00001971"/>
    </source>
</evidence>
<dbReference type="SUPFAM" id="SSF48264">
    <property type="entry name" value="Cytochrome P450"/>
    <property type="match status" value="1"/>
</dbReference>
<evidence type="ECO:0000256" key="7">
    <source>
        <dbReference type="SAM" id="Phobius"/>
    </source>
</evidence>
<keyword evidence="6" id="KW-0503">Monooxygenase</keyword>
<dbReference type="Gene3D" id="1.10.630.10">
    <property type="entry name" value="Cytochrome P450"/>
    <property type="match status" value="2"/>
</dbReference>
<reference evidence="8 9" key="1">
    <citation type="submission" date="2024-01" db="EMBL/GenBank/DDBJ databases">
        <title>A draft genome for the cacao thread blight pathogen Marasmiellus scandens.</title>
        <authorList>
            <person name="Baruah I.K."/>
            <person name="Leung J."/>
            <person name="Bukari Y."/>
            <person name="Amoako-Attah I."/>
            <person name="Meinhardt L.W."/>
            <person name="Bailey B.A."/>
            <person name="Cohen S.P."/>
        </authorList>
    </citation>
    <scope>NUCLEOTIDE SEQUENCE [LARGE SCALE GENOMIC DNA]</scope>
    <source>
        <strain evidence="8 9">GH-19</strain>
    </source>
</reference>
<gene>
    <name evidence="8" type="ORF">VKT23_018160</name>
</gene>
<dbReference type="PRINTS" id="PR00465">
    <property type="entry name" value="EP450IV"/>
</dbReference>
<name>A0ABR1IQ83_9AGAR</name>
<evidence type="ECO:0008006" key="10">
    <source>
        <dbReference type="Google" id="ProtNLM"/>
    </source>
</evidence>
<sequence length="492" mass="56231">MSGLHFDMIHDPFKLGILGLLIVLVINFIKAYHERSKVTPPSDSWLIFSSKSSYPQQLKHIPTLGPDGLLTSYITVYKHFLNAADLIQEGYRKYPNGVFKIPTINGWWVVLNSTNHLNDIRKATDEQFSNAEALDEILSTYYTVHPNLSKNPYHIDVIRFPLTRNIGAGFGEVHDELKAAFADKIPSTVDWVEFKAYNTMLDIIVRVANRFFVGLPLCRNPDYCDLNIKFTLNVGINSLIINIFPLYLHPIVGYIFSGRRSALKRMMKHLKPIIEARFRMREQYGNDWFDKPTFTSALFELAAHPEYVEPLRQEIERIVAREGWTKAGMGQMKLLDSFLKESARLNGLSSLGDTRKAVKDYTFSDGTFVPAGTWVNAAIWTISRDETYFPGGTEFRPFRFAELRDRDDGKENTKHQFTNPEEGMSAFGVGRHACPGRFFASTEIKALLAHVLLNYDVKLPDNSKQVPPLFKFSFTIGANRDAKVLFRKRRVD</sequence>
<proteinExistence type="inferred from homology"/>
<evidence type="ECO:0000256" key="5">
    <source>
        <dbReference type="ARBA" id="ARBA00023004"/>
    </source>
</evidence>